<dbReference type="Gene3D" id="2.40.30.10">
    <property type="entry name" value="Translation factors"/>
    <property type="match status" value="1"/>
</dbReference>
<evidence type="ECO:0000259" key="2">
    <source>
        <dbReference type="PROSITE" id="PS51384"/>
    </source>
</evidence>
<protein>
    <submittedName>
        <fullName evidence="3">Siderophore-interacting protein</fullName>
    </submittedName>
</protein>
<dbReference type="InterPro" id="IPR007037">
    <property type="entry name" value="SIP_rossman_dom"/>
</dbReference>
<reference evidence="3 4" key="1">
    <citation type="submission" date="2024-04" db="EMBL/GenBank/DDBJ databases">
        <title>Complete genome sequence of Nguyenibacter vanlangesis HBCM-1154, a strain capable of nitrogen fixation, IAA production, and phosphorus solubilization isolated from sugarcane soil.</title>
        <authorList>
            <person name="MY HANH P."/>
        </authorList>
    </citation>
    <scope>NUCLEOTIDE SEQUENCE [LARGE SCALE GENOMIC DNA]</scope>
    <source>
        <strain evidence="3 4">HBCM 1154</strain>
    </source>
</reference>
<dbReference type="CDD" id="cd06193">
    <property type="entry name" value="siderophore_interacting"/>
    <property type="match status" value="1"/>
</dbReference>
<organism evidence="3 4">
    <name type="scientific">Nguyenibacter vanlangensis</name>
    <dbReference type="NCBI Taxonomy" id="1216886"/>
    <lineage>
        <taxon>Bacteria</taxon>
        <taxon>Pseudomonadati</taxon>
        <taxon>Pseudomonadota</taxon>
        <taxon>Alphaproteobacteria</taxon>
        <taxon>Acetobacterales</taxon>
        <taxon>Acetobacteraceae</taxon>
        <taxon>Nguyenibacter</taxon>
    </lineage>
</organism>
<dbReference type="Pfam" id="PF08021">
    <property type="entry name" value="FAD_binding_9"/>
    <property type="match status" value="1"/>
</dbReference>
<dbReference type="Gene3D" id="3.40.50.80">
    <property type="entry name" value="Nucleotide-binding domain of ferredoxin-NADP reductase (FNR) module"/>
    <property type="match status" value="1"/>
</dbReference>
<dbReference type="PANTHER" id="PTHR30157:SF0">
    <property type="entry name" value="NADPH-DEPENDENT FERRIC-CHELATE REDUCTASE"/>
    <property type="match status" value="1"/>
</dbReference>
<dbReference type="SUPFAM" id="SSF63380">
    <property type="entry name" value="Riboflavin synthase domain-like"/>
    <property type="match status" value="1"/>
</dbReference>
<evidence type="ECO:0000313" key="4">
    <source>
        <dbReference type="Proteomes" id="UP001449795"/>
    </source>
</evidence>
<dbReference type="InterPro" id="IPR039261">
    <property type="entry name" value="FNR_nucleotide-bd"/>
</dbReference>
<dbReference type="PANTHER" id="PTHR30157">
    <property type="entry name" value="FERRIC REDUCTASE, NADPH-DEPENDENT"/>
    <property type="match status" value="1"/>
</dbReference>
<dbReference type="InterPro" id="IPR039374">
    <property type="entry name" value="SIP_fam"/>
</dbReference>
<sequence>MKYSDRAPLRPVRVARTDALTPRMRRITLAGDALEGFATAAAGDHVTLFFPHPDGRGWHEPPAIGPDGHPVMPGGQAPIGRDYTPRRFDPATRELTIDFVLHGDGPASRWAARARPGQWLCVGLCVGGRRPGGVGSGRVPDDYAAYLLIGDETALPSIARYLEDMPPGVPVQALIEIADAREERRLPTASDAAITWLHRDGTPAGLSTRLDQALRHLTLPSTDIHAWIGAERDVARRLEAYLRTEEAIPRHQIRAAGYWRRGIPAGG</sequence>
<dbReference type="RefSeq" id="WP_342627282.1">
    <property type="nucleotide sequence ID" value="NZ_CP152276.1"/>
</dbReference>
<dbReference type="InterPro" id="IPR013113">
    <property type="entry name" value="SIP_FAD-bd"/>
</dbReference>
<accession>A0ABZ3D0V3</accession>
<keyword evidence="4" id="KW-1185">Reference proteome</keyword>
<dbReference type="Proteomes" id="UP001449795">
    <property type="component" value="Chromosome"/>
</dbReference>
<evidence type="ECO:0000313" key="3">
    <source>
        <dbReference type="EMBL" id="XAE41325.1"/>
    </source>
</evidence>
<name>A0ABZ3D0V3_9PROT</name>
<comment type="similarity">
    <text evidence="1">Belongs to the SIP oxidoreductase family.</text>
</comment>
<dbReference type="InterPro" id="IPR017927">
    <property type="entry name" value="FAD-bd_FR_type"/>
</dbReference>
<dbReference type="InterPro" id="IPR017938">
    <property type="entry name" value="Riboflavin_synthase-like_b-brl"/>
</dbReference>
<evidence type="ECO:0000256" key="1">
    <source>
        <dbReference type="ARBA" id="ARBA00035644"/>
    </source>
</evidence>
<feature type="domain" description="FAD-binding FR-type" evidence="2">
    <location>
        <begin position="7"/>
        <end position="140"/>
    </location>
</feature>
<dbReference type="Pfam" id="PF04954">
    <property type="entry name" value="SIP"/>
    <property type="match status" value="1"/>
</dbReference>
<dbReference type="EMBL" id="CP152276">
    <property type="protein sequence ID" value="XAE41325.1"/>
    <property type="molecule type" value="Genomic_DNA"/>
</dbReference>
<gene>
    <name evidence="3" type="ORF">AAC691_13525</name>
</gene>
<dbReference type="PROSITE" id="PS51384">
    <property type="entry name" value="FAD_FR"/>
    <property type="match status" value="1"/>
</dbReference>
<proteinExistence type="inferred from homology"/>